<evidence type="ECO:0000313" key="5">
    <source>
        <dbReference type="Proteomes" id="UP000010552"/>
    </source>
</evidence>
<accession>L5KB84</accession>
<dbReference type="InParanoid" id="L5KB84"/>
<feature type="domain" description="CTHRC1 C-terminal" evidence="3">
    <location>
        <begin position="102"/>
        <end position="233"/>
    </location>
</feature>
<dbReference type="Proteomes" id="UP000010552">
    <property type="component" value="Unassembled WGS sequence"/>
</dbReference>
<dbReference type="eggNOG" id="ENOG502QSJD">
    <property type="taxonomic scope" value="Eukaryota"/>
</dbReference>
<dbReference type="AlphaFoldDB" id="L5KB84"/>
<sequence>MRLHGPAAVSAPWLLGLLLLLLLQLRAPSSASEIPKGKQKALLRQREVVDLYNGMCLQGPAGVPGRDGSPGANGIPGTPGIPGRDGFKGEKGECLRETFEESWTPNYKQCSWSSLNYGIDLGKIAKSSFVSAGSSWPGCLRLNGRSSCCQRWYFTFNGAECSGPLPIEAIIYLDQGSPELNSTINIHRTSSVEGLCEGIGAGLVDVAIWVGTCSDYPKGDASTGWNSVSRIIIEELPK</sequence>
<dbReference type="EMBL" id="KB030886">
    <property type="protein sequence ID" value="ELK08622.1"/>
    <property type="molecule type" value="Genomic_DNA"/>
</dbReference>
<keyword evidence="5" id="KW-1185">Reference proteome</keyword>
<reference evidence="5" key="1">
    <citation type="journal article" date="2013" name="Science">
        <title>Comparative analysis of bat genomes provides insight into the evolution of flight and immunity.</title>
        <authorList>
            <person name="Zhang G."/>
            <person name="Cowled C."/>
            <person name="Shi Z."/>
            <person name="Huang Z."/>
            <person name="Bishop-Lilly K.A."/>
            <person name="Fang X."/>
            <person name="Wynne J.W."/>
            <person name="Xiong Z."/>
            <person name="Baker M.L."/>
            <person name="Zhao W."/>
            <person name="Tachedjian M."/>
            <person name="Zhu Y."/>
            <person name="Zhou P."/>
            <person name="Jiang X."/>
            <person name="Ng J."/>
            <person name="Yang L."/>
            <person name="Wu L."/>
            <person name="Xiao J."/>
            <person name="Feng Y."/>
            <person name="Chen Y."/>
            <person name="Sun X."/>
            <person name="Zhang Y."/>
            <person name="Marsh G.A."/>
            <person name="Crameri G."/>
            <person name="Broder C.C."/>
            <person name="Frey K.G."/>
            <person name="Wang L.F."/>
            <person name="Wang J."/>
        </authorList>
    </citation>
    <scope>NUCLEOTIDE SEQUENCE [LARGE SCALE GENOMIC DNA]</scope>
</reference>
<evidence type="ECO:0000313" key="4">
    <source>
        <dbReference type="EMBL" id="ELK08622.1"/>
    </source>
</evidence>
<dbReference type="FunCoup" id="L5KB84">
    <property type="interactions" value="99"/>
</dbReference>
<evidence type="ECO:0000259" key="3">
    <source>
        <dbReference type="Pfam" id="PF25815"/>
    </source>
</evidence>
<proteinExistence type="predicted"/>
<evidence type="ECO:0000256" key="1">
    <source>
        <dbReference type="SAM" id="MobiDB-lite"/>
    </source>
</evidence>
<dbReference type="STRING" id="9402.L5KB84"/>
<feature type="signal peptide" evidence="2">
    <location>
        <begin position="1"/>
        <end position="31"/>
    </location>
</feature>
<feature type="region of interest" description="Disordered" evidence="1">
    <location>
        <begin position="63"/>
        <end position="87"/>
    </location>
</feature>
<name>L5KB84_PTEAL</name>
<dbReference type="Pfam" id="PF25815">
    <property type="entry name" value="CTHRC1_C"/>
    <property type="match status" value="1"/>
</dbReference>
<keyword evidence="2" id="KW-0732">Signal</keyword>
<evidence type="ECO:0000256" key="2">
    <source>
        <dbReference type="SAM" id="SignalP"/>
    </source>
</evidence>
<keyword evidence="4" id="KW-0176">Collagen</keyword>
<feature type="chain" id="PRO_5003969044" evidence="2">
    <location>
        <begin position="32"/>
        <end position="238"/>
    </location>
</feature>
<dbReference type="InterPro" id="IPR057873">
    <property type="entry name" value="CTHRC1_C"/>
</dbReference>
<gene>
    <name evidence="4" type="ORF">PAL_GLEAN10021454</name>
</gene>
<organism evidence="4 5">
    <name type="scientific">Pteropus alecto</name>
    <name type="common">Black flying fox</name>
    <dbReference type="NCBI Taxonomy" id="9402"/>
    <lineage>
        <taxon>Eukaryota</taxon>
        <taxon>Metazoa</taxon>
        <taxon>Chordata</taxon>
        <taxon>Craniata</taxon>
        <taxon>Vertebrata</taxon>
        <taxon>Euteleostomi</taxon>
        <taxon>Mammalia</taxon>
        <taxon>Eutheria</taxon>
        <taxon>Laurasiatheria</taxon>
        <taxon>Chiroptera</taxon>
        <taxon>Yinpterochiroptera</taxon>
        <taxon>Pteropodoidea</taxon>
        <taxon>Pteropodidae</taxon>
        <taxon>Pteropodinae</taxon>
        <taxon>Pteropus</taxon>
    </lineage>
</organism>
<dbReference type="GO" id="GO:0005581">
    <property type="term" value="C:collagen trimer"/>
    <property type="evidence" value="ECO:0007669"/>
    <property type="project" value="UniProtKB-KW"/>
</dbReference>
<protein>
    <submittedName>
        <fullName evidence="4">Collagen triple helix repeat-containing protein 1</fullName>
    </submittedName>
</protein>